<keyword evidence="3" id="KW-1185">Reference proteome</keyword>
<gene>
    <name evidence="2" type="ORF">Sango_2660500</name>
</gene>
<accession>A0AAE1W223</accession>
<protein>
    <submittedName>
        <fullName evidence="2">Retrovirus-related Pol polyprotein from transposon TNT 1-94</fullName>
    </submittedName>
</protein>
<sequence length="127" mass="14647">MDSLDSNKVWTLVDPTKCIRPIVCKRVYRRKLEGDRKVATFKAKLVMKGYTLRSGVDFEDTYSLVIIASSIRILLVMTDYYNTQIDVKTSSLNDYFLPNTLGEDSQVAAWIEDDGKTWKEDLVRRIS</sequence>
<comment type="caution">
    <text evidence="2">The sequence shown here is derived from an EMBL/GenBank/DDBJ whole genome shotgun (WGS) entry which is preliminary data.</text>
</comment>
<reference evidence="2" key="1">
    <citation type="submission" date="2020-06" db="EMBL/GenBank/DDBJ databases">
        <authorList>
            <person name="Li T."/>
            <person name="Hu X."/>
            <person name="Zhang T."/>
            <person name="Song X."/>
            <person name="Zhang H."/>
            <person name="Dai N."/>
            <person name="Sheng W."/>
            <person name="Hou X."/>
            <person name="Wei L."/>
        </authorList>
    </citation>
    <scope>NUCLEOTIDE SEQUENCE</scope>
    <source>
        <strain evidence="2">K16</strain>
        <tissue evidence="2">Leaf</tissue>
    </source>
</reference>
<dbReference type="Pfam" id="PF07727">
    <property type="entry name" value="RVT_2"/>
    <property type="match status" value="1"/>
</dbReference>
<feature type="domain" description="Reverse transcriptase Ty1/copia-type" evidence="1">
    <location>
        <begin position="7"/>
        <end position="94"/>
    </location>
</feature>
<dbReference type="Proteomes" id="UP001289374">
    <property type="component" value="Unassembled WGS sequence"/>
</dbReference>
<proteinExistence type="predicted"/>
<dbReference type="InterPro" id="IPR013103">
    <property type="entry name" value="RVT_2"/>
</dbReference>
<evidence type="ECO:0000259" key="1">
    <source>
        <dbReference type="Pfam" id="PF07727"/>
    </source>
</evidence>
<reference evidence="2" key="2">
    <citation type="journal article" date="2024" name="Plant">
        <title>Genomic evolution and insights into agronomic trait innovations of Sesamum species.</title>
        <authorList>
            <person name="Miao H."/>
            <person name="Wang L."/>
            <person name="Qu L."/>
            <person name="Liu H."/>
            <person name="Sun Y."/>
            <person name="Le M."/>
            <person name="Wang Q."/>
            <person name="Wei S."/>
            <person name="Zheng Y."/>
            <person name="Lin W."/>
            <person name="Duan Y."/>
            <person name="Cao H."/>
            <person name="Xiong S."/>
            <person name="Wang X."/>
            <person name="Wei L."/>
            <person name="Li C."/>
            <person name="Ma Q."/>
            <person name="Ju M."/>
            <person name="Zhao R."/>
            <person name="Li G."/>
            <person name="Mu C."/>
            <person name="Tian Q."/>
            <person name="Mei H."/>
            <person name="Zhang T."/>
            <person name="Gao T."/>
            <person name="Zhang H."/>
        </authorList>
    </citation>
    <scope>NUCLEOTIDE SEQUENCE</scope>
    <source>
        <strain evidence="2">K16</strain>
    </source>
</reference>
<name>A0AAE1W223_9LAMI</name>
<evidence type="ECO:0000313" key="2">
    <source>
        <dbReference type="EMBL" id="KAK4385365.1"/>
    </source>
</evidence>
<dbReference type="EMBL" id="JACGWL010000016">
    <property type="protein sequence ID" value="KAK4385365.1"/>
    <property type="molecule type" value="Genomic_DNA"/>
</dbReference>
<dbReference type="AlphaFoldDB" id="A0AAE1W223"/>
<organism evidence="2 3">
    <name type="scientific">Sesamum angolense</name>
    <dbReference type="NCBI Taxonomy" id="2727404"/>
    <lineage>
        <taxon>Eukaryota</taxon>
        <taxon>Viridiplantae</taxon>
        <taxon>Streptophyta</taxon>
        <taxon>Embryophyta</taxon>
        <taxon>Tracheophyta</taxon>
        <taxon>Spermatophyta</taxon>
        <taxon>Magnoliopsida</taxon>
        <taxon>eudicotyledons</taxon>
        <taxon>Gunneridae</taxon>
        <taxon>Pentapetalae</taxon>
        <taxon>asterids</taxon>
        <taxon>lamiids</taxon>
        <taxon>Lamiales</taxon>
        <taxon>Pedaliaceae</taxon>
        <taxon>Sesamum</taxon>
    </lineage>
</organism>
<evidence type="ECO:0000313" key="3">
    <source>
        <dbReference type="Proteomes" id="UP001289374"/>
    </source>
</evidence>